<comment type="caution">
    <text evidence="4">The sequence shown here is derived from an EMBL/GenBank/DDBJ whole genome shotgun (WGS) entry which is preliminary data.</text>
</comment>
<reference evidence="4 5" key="1">
    <citation type="journal article" date="2014" name="BMC Genomics">
        <title>Adaptive genomic structural variation in the grape powdery mildew pathogen, Erysiphe necator.</title>
        <authorList>
            <person name="Jones L."/>
            <person name="Riaz S."/>
            <person name="Morales-Cruz A."/>
            <person name="Amrine K.C."/>
            <person name="McGuire B."/>
            <person name="Gubler W.D."/>
            <person name="Walker M.A."/>
            <person name="Cantu D."/>
        </authorList>
    </citation>
    <scope>NUCLEOTIDE SEQUENCE [LARGE SCALE GENOMIC DNA]</scope>
    <source>
        <strain evidence="5">c</strain>
    </source>
</reference>
<dbReference type="OMA" id="CSAQRNT"/>
<protein>
    <submittedName>
        <fullName evidence="4">Putative pci domain-containing protein</fullName>
    </submittedName>
</protein>
<keyword evidence="5" id="KW-1185">Reference proteome</keyword>
<dbReference type="AlphaFoldDB" id="A0A0B1P3R8"/>
<feature type="region of interest" description="Disordered" evidence="1">
    <location>
        <begin position="133"/>
        <end position="152"/>
    </location>
</feature>
<feature type="signal peptide" evidence="2">
    <location>
        <begin position="1"/>
        <end position="18"/>
    </location>
</feature>
<dbReference type="Pfam" id="PF24808">
    <property type="entry name" value="DUF7707"/>
    <property type="match status" value="1"/>
</dbReference>
<name>A0A0B1P3R8_UNCNE</name>
<accession>A0A0B1P3R8</accession>
<dbReference type="EMBL" id="JNVN01002748">
    <property type="protein sequence ID" value="KHJ31596.1"/>
    <property type="molecule type" value="Genomic_DNA"/>
</dbReference>
<evidence type="ECO:0000313" key="4">
    <source>
        <dbReference type="EMBL" id="KHJ31596.1"/>
    </source>
</evidence>
<keyword evidence="2" id="KW-0732">Signal</keyword>
<dbReference type="PANTHER" id="PTHR38118">
    <property type="entry name" value="ANCHORED CELL WALL PROTEIN 11-RELATED"/>
    <property type="match status" value="1"/>
</dbReference>
<evidence type="ECO:0000313" key="5">
    <source>
        <dbReference type="Proteomes" id="UP000030854"/>
    </source>
</evidence>
<dbReference type="HOGENOM" id="CLU_084512_1_2_1"/>
<organism evidence="4 5">
    <name type="scientific">Uncinula necator</name>
    <name type="common">Grape powdery mildew</name>
    <dbReference type="NCBI Taxonomy" id="52586"/>
    <lineage>
        <taxon>Eukaryota</taxon>
        <taxon>Fungi</taxon>
        <taxon>Dikarya</taxon>
        <taxon>Ascomycota</taxon>
        <taxon>Pezizomycotina</taxon>
        <taxon>Leotiomycetes</taxon>
        <taxon>Erysiphales</taxon>
        <taxon>Erysiphaceae</taxon>
        <taxon>Erysiphe</taxon>
    </lineage>
</organism>
<gene>
    <name evidence="4" type="ORF">EV44_g0136</name>
</gene>
<proteinExistence type="predicted"/>
<evidence type="ECO:0000259" key="3">
    <source>
        <dbReference type="Pfam" id="PF24808"/>
    </source>
</evidence>
<dbReference type="InterPro" id="IPR056124">
    <property type="entry name" value="DUF7707"/>
</dbReference>
<sequence>MLLSFTTACGLFAGYVIAQSMNNSIPFNPATVSPTLRAQWCQGQTNTCGTLCSGNLKENDCDPDTLNYSCHCGANNSSPGLQYYKETMPTFICEMVFDNCIKAGENSQAAQALCTENEKRDCGHLSPEDFVGVAPTSSSAPPSPTTTGGVATSSAASGAAVTNISPRNIETGALAIGIIAALALLP</sequence>
<dbReference type="PANTHER" id="PTHR38118:SF3">
    <property type="entry name" value="ANCHORED CELL WALL PROTEIN 11"/>
    <property type="match status" value="1"/>
</dbReference>
<dbReference type="Proteomes" id="UP000030854">
    <property type="component" value="Unassembled WGS sequence"/>
</dbReference>
<evidence type="ECO:0000256" key="1">
    <source>
        <dbReference type="SAM" id="MobiDB-lite"/>
    </source>
</evidence>
<evidence type="ECO:0000256" key="2">
    <source>
        <dbReference type="SAM" id="SignalP"/>
    </source>
</evidence>
<feature type="domain" description="DUF7707" evidence="3">
    <location>
        <begin position="27"/>
        <end position="126"/>
    </location>
</feature>
<feature type="chain" id="PRO_5002079710" evidence="2">
    <location>
        <begin position="19"/>
        <end position="186"/>
    </location>
</feature>